<organism evidence="6 7">
    <name type="scientific">Prorocentrum cordatum</name>
    <dbReference type="NCBI Taxonomy" id="2364126"/>
    <lineage>
        <taxon>Eukaryota</taxon>
        <taxon>Sar</taxon>
        <taxon>Alveolata</taxon>
        <taxon>Dinophyceae</taxon>
        <taxon>Prorocentrales</taxon>
        <taxon>Prorocentraceae</taxon>
        <taxon>Prorocentrum</taxon>
    </lineage>
</organism>
<accession>A0ABN9WSY8</accession>
<sequence length="187" mass="20530">ASIHSLGFAAPTPIQAHCWPVCEANRDLIGIAKTGSGKTLAFLLPPFTKFLGSKPDYKGPKMLVMAPTRELAVQIQAEADKFGRRIGILSACVYGGAPRGPQLRDLRYGCHVVVGTPGRLNDYLEGGQLKLEACTYLTLDEADRMLDMGFEPQIRTVINAIPHGRQTMMFSATWPKEVRKLAADYLR</sequence>
<dbReference type="InterPro" id="IPR044742">
    <property type="entry name" value="DEAD/DEAH_RhlB"/>
</dbReference>
<keyword evidence="4" id="KW-0067">ATP-binding</keyword>
<evidence type="ECO:0000256" key="3">
    <source>
        <dbReference type="ARBA" id="ARBA00022806"/>
    </source>
</evidence>
<reference evidence="6" key="1">
    <citation type="submission" date="2023-10" db="EMBL/GenBank/DDBJ databases">
        <authorList>
            <person name="Chen Y."/>
            <person name="Shah S."/>
            <person name="Dougan E. K."/>
            <person name="Thang M."/>
            <person name="Chan C."/>
        </authorList>
    </citation>
    <scope>NUCLEOTIDE SEQUENCE [LARGE SCALE GENOMIC DNA]</scope>
</reference>
<keyword evidence="1" id="KW-0547">Nucleotide-binding</keyword>
<dbReference type="SUPFAM" id="SSF52540">
    <property type="entry name" value="P-loop containing nucleoside triphosphate hydrolases"/>
    <property type="match status" value="1"/>
</dbReference>
<dbReference type="CDD" id="cd00268">
    <property type="entry name" value="DEADc"/>
    <property type="match status" value="1"/>
</dbReference>
<keyword evidence="7" id="KW-1185">Reference proteome</keyword>
<protein>
    <recommendedName>
        <fullName evidence="5">Helicase ATP-binding domain-containing protein</fullName>
    </recommendedName>
</protein>
<comment type="caution">
    <text evidence="6">The sequence shown here is derived from an EMBL/GenBank/DDBJ whole genome shotgun (WGS) entry which is preliminary data.</text>
</comment>
<dbReference type="PROSITE" id="PS51192">
    <property type="entry name" value="HELICASE_ATP_BIND_1"/>
    <property type="match status" value="1"/>
</dbReference>
<dbReference type="Gene3D" id="3.40.50.300">
    <property type="entry name" value="P-loop containing nucleotide triphosphate hydrolases"/>
    <property type="match status" value="1"/>
</dbReference>
<evidence type="ECO:0000313" key="6">
    <source>
        <dbReference type="EMBL" id="CAK0888692.1"/>
    </source>
</evidence>
<feature type="non-terminal residue" evidence="6">
    <location>
        <position position="187"/>
    </location>
</feature>
<keyword evidence="3" id="KW-0347">Helicase</keyword>
<feature type="non-terminal residue" evidence="6">
    <location>
        <position position="1"/>
    </location>
</feature>
<evidence type="ECO:0000256" key="4">
    <source>
        <dbReference type="ARBA" id="ARBA00022840"/>
    </source>
</evidence>
<evidence type="ECO:0000259" key="5">
    <source>
        <dbReference type="PROSITE" id="PS51192"/>
    </source>
</evidence>
<name>A0ABN9WSY8_9DINO</name>
<feature type="domain" description="Helicase ATP-binding" evidence="5">
    <location>
        <begin position="19"/>
        <end position="187"/>
    </location>
</feature>
<dbReference type="SMART" id="SM00487">
    <property type="entry name" value="DEXDc"/>
    <property type="match status" value="1"/>
</dbReference>
<dbReference type="Proteomes" id="UP001189429">
    <property type="component" value="Unassembled WGS sequence"/>
</dbReference>
<gene>
    <name evidence="6" type="ORF">PCOR1329_LOCUS69430</name>
</gene>
<keyword evidence="2" id="KW-0378">Hydrolase</keyword>
<dbReference type="EMBL" id="CAUYUJ010019116">
    <property type="protein sequence ID" value="CAK0888692.1"/>
    <property type="molecule type" value="Genomic_DNA"/>
</dbReference>
<proteinExistence type="predicted"/>
<evidence type="ECO:0000256" key="1">
    <source>
        <dbReference type="ARBA" id="ARBA00022741"/>
    </source>
</evidence>
<dbReference type="Pfam" id="PF00270">
    <property type="entry name" value="DEAD"/>
    <property type="match status" value="1"/>
</dbReference>
<evidence type="ECO:0000256" key="2">
    <source>
        <dbReference type="ARBA" id="ARBA00022801"/>
    </source>
</evidence>
<evidence type="ECO:0000313" key="7">
    <source>
        <dbReference type="Proteomes" id="UP001189429"/>
    </source>
</evidence>
<dbReference type="InterPro" id="IPR011545">
    <property type="entry name" value="DEAD/DEAH_box_helicase_dom"/>
</dbReference>
<dbReference type="PANTHER" id="PTHR47958">
    <property type="entry name" value="ATP-DEPENDENT RNA HELICASE DBP3"/>
    <property type="match status" value="1"/>
</dbReference>
<dbReference type="InterPro" id="IPR027417">
    <property type="entry name" value="P-loop_NTPase"/>
</dbReference>
<dbReference type="InterPro" id="IPR014001">
    <property type="entry name" value="Helicase_ATP-bd"/>
</dbReference>